<reference evidence="2" key="1">
    <citation type="submission" date="2017-08" db="EMBL/GenBank/DDBJ databases">
        <authorList>
            <person name="Polle J.E."/>
            <person name="Barry K."/>
            <person name="Cushman J."/>
            <person name="Schmutz J."/>
            <person name="Tran D."/>
            <person name="Hathwaick L.T."/>
            <person name="Yim W.C."/>
            <person name="Jenkins J."/>
            <person name="Mckie-Krisberg Z.M."/>
            <person name="Prochnik S."/>
            <person name="Lindquist E."/>
            <person name="Dockter R.B."/>
            <person name="Adam C."/>
            <person name="Molina H."/>
            <person name="Bunkerborg J."/>
            <person name="Jin E."/>
            <person name="Buchheim M."/>
            <person name="Magnuson J."/>
        </authorList>
    </citation>
    <scope>NUCLEOTIDE SEQUENCE</scope>
    <source>
        <strain evidence="2">CCAP 19/18</strain>
    </source>
</reference>
<dbReference type="Proteomes" id="UP000815325">
    <property type="component" value="Unassembled WGS sequence"/>
</dbReference>
<gene>
    <name evidence="2" type="ORF">DUNSADRAFT_9673</name>
</gene>
<feature type="region of interest" description="Disordered" evidence="1">
    <location>
        <begin position="111"/>
        <end position="130"/>
    </location>
</feature>
<comment type="caution">
    <text evidence="2">The sequence shown here is derived from an EMBL/GenBank/DDBJ whole genome shotgun (WGS) entry which is preliminary data.</text>
</comment>
<name>A0ABQ7GGZ7_DUNSA</name>
<evidence type="ECO:0000256" key="1">
    <source>
        <dbReference type="SAM" id="MobiDB-lite"/>
    </source>
</evidence>
<evidence type="ECO:0000313" key="3">
    <source>
        <dbReference type="Proteomes" id="UP000815325"/>
    </source>
</evidence>
<protein>
    <submittedName>
        <fullName evidence="2">Uncharacterized protein</fullName>
    </submittedName>
</protein>
<keyword evidence="3" id="KW-1185">Reference proteome</keyword>
<feature type="region of interest" description="Disordered" evidence="1">
    <location>
        <begin position="16"/>
        <end position="40"/>
    </location>
</feature>
<dbReference type="EMBL" id="MU069786">
    <property type="protein sequence ID" value="KAF5833878.1"/>
    <property type="molecule type" value="Genomic_DNA"/>
</dbReference>
<feature type="compositionally biased region" description="Low complexity" evidence="1">
    <location>
        <begin position="16"/>
        <end position="25"/>
    </location>
</feature>
<organism evidence="2 3">
    <name type="scientific">Dunaliella salina</name>
    <name type="common">Green alga</name>
    <name type="synonym">Protococcus salinus</name>
    <dbReference type="NCBI Taxonomy" id="3046"/>
    <lineage>
        <taxon>Eukaryota</taxon>
        <taxon>Viridiplantae</taxon>
        <taxon>Chlorophyta</taxon>
        <taxon>core chlorophytes</taxon>
        <taxon>Chlorophyceae</taxon>
        <taxon>CS clade</taxon>
        <taxon>Chlamydomonadales</taxon>
        <taxon>Dunaliellaceae</taxon>
        <taxon>Dunaliella</taxon>
    </lineage>
</organism>
<sequence length="211" mass="23169">MKDTNNVPIVIGFAPSSSSSGISSGPTLQVDPHARKDEGNAAACAMASPLIRNTSGRSGSSPGLLSLQLSLQHESKPYDDYYASDYDSDDTYSDAEGDFCLSREGVVNNNLNSSSKGAAPADEAADKRAHSQPIAIPTKMWIKDPAASTACCLLQRERAIRRAHFEQSEAYARQQQELQIRQQQYLLQQHHQRQQLLYAQGQQYLFAQGHL</sequence>
<evidence type="ECO:0000313" key="2">
    <source>
        <dbReference type="EMBL" id="KAF5833878.1"/>
    </source>
</evidence>
<accession>A0ABQ7GGZ7</accession>
<proteinExistence type="predicted"/>